<gene>
    <name evidence="2" type="ORF">ENQ20_12825</name>
</gene>
<evidence type="ECO:0000256" key="1">
    <source>
        <dbReference type="SAM" id="Phobius"/>
    </source>
</evidence>
<feature type="transmembrane region" description="Helical" evidence="1">
    <location>
        <begin position="34"/>
        <end position="59"/>
    </location>
</feature>
<dbReference type="EMBL" id="DSMG01000125">
    <property type="protein sequence ID" value="HDX32351.1"/>
    <property type="molecule type" value="Genomic_DNA"/>
</dbReference>
<keyword evidence="1" id="KW-1133">Transmembrane helix</keyword>
<dbReference type="AlphaFoldDB" id="A0A7C1FVB7"/>
<reference evidence="2" key="1">
    <citation type="journal article" date="2020" name="mSystems">
        <title>Genome- and Community-Level Interaction Insights into Carbon Utilization and Element Cycling Functions of Hydrothermarchaeota in Hydrothermal Sediment.</title>
        <authorList>
            <person name="Zhou Z."/>
            <person name="Liu Y."/>
            <person name="Xu W."/>
            <person name="Pan J."/>
            <person name="Luo Z.H."/>
            <person name="Li M."/>
        </authorList>
    </citation>
    <scope>NUCLEOTIDE SEQUENCE [LARGE SCALE GENOMIC DNA]</scope>
    <source>
        <strain evidence="2">SpSt-289</strain>
    </source>
</reference>
<keyword evidence="1" id="KW-0472">Membrane</keyword>
<comment type="caution">
    <text evidence="2">The sequence shown here is derived from an EMBL/GenBank/DDBJ whole genome shotgun (WGS) entry which is preliminary data.</text>
</comment>
<evidence type="ECO:0000313" key="2">
    <source>
        <dbReference type="EMBL" id="HDX32351.1"/>
    </source>
</evidence>
<keyword evidence="1" id="KW-0812">Transmembrane</keyword>
<sequence length="248" mass="28531">MSDVALPGFLETLRLSLRLDPSIYVLLRDKTQGVYYAALIVLLAGVSESLGQSVVLLLNRVRPRRFVLALSITLVSNLFGYLLWSWTIWSVGSFLTRSEQSWQEVAVVVGLAYAPQMFAFFELTPYLGNLIWGILSLWSMLAIVVALHYGLSLEPWQALLVSALGWVFMQALRRTVGWPILRVLSWLQHRAAGVPLTARLEDVARLRRHTLRNWYEQLEARRRSVRLPPVRKKRRQIDSQTNHVHRME</sequence>
<protein>
    <recommendedName>
        <fullName evidence="3">Yip1 domain-containing protein</fullName>
    </recommendedName>
</protein>
<proteinExistence type="predicted"/>
<accession>A0A7C1FVB7</accession>
<organism evidence="2">
    <name type="scientific">Caldilinea aerophila</name>
    <dbReference type="NCBI Taxonomy" id="133453"/>
    <lineage>
        <taxon>Bacteria</taxon>
        <taxon>Bacillati</taxon>
        <taxon>Chloroflexota</taxon>
        <taxon>Caldilineae</taxon>
        <taxon>Caldilineales</taxon>
        <taxon>Caldilineaceae</taxon>
        <taxon>Caldilinea</taxon>
    </lineage>
</organism>
<evidence type="ECO:0008006" key="3">
    <source>
        <dbReference type="Google" id="ProtNLM"/>
    </source>
</evidence>
<feature type="transmembrane region" description="Helical" evidence="1">
    <location>
        <begin position="66"/>
        <end position="85"/>
    </location>
</feature>
<feature type="transmembrane region" description="Helical" evidence="1">
    <location>
        <begin position="130"/>
        <end position="149"/>
    </location>
</feature>
<name>A0A7C1FVB7_9CHLR</name>